<accession>A0AAW1F684</accession>
<dbReference type="Proteomes" id="UP001488805">
    <property type="component" value="Unassembled WGS sequence"/>
</dbReference>
<comment type="caution">
    <text evidence="2">The sequence shown here is derived from an EMBL/GenBank/DDBJ whole genome shotgun (WGS) entry which is preliminary data.</text>
</comment>
<name>A0AAW1F684_ZOAVI</name>
<dbReference type="EMBL" id="JBCEZU010000100">
    <property type="protein sequence ID" value="KAK9530239.1"/>
    <property type="molecule type" value="Genomic_DNA"/>
</dbReference>
<sequence length="158" mass="17672">MTTVNTIRHNDKKPAEPRVWDTCQRMRGPHGNMAEAWKLHGYRHEVDVFYTCIRLAYIVRRGLDGSESSLLLTAADIVCPATTAHRPHPSHNSVFTELAAELIRGTAGRAPAWIPAQAMSFTPQLGPQRHPTATVSPGGRWRNNKPRSEKPDFQPSRS</sequence>
<gene>
    <name evidence="2" type="ORF">VZT92_011757</name>
</gene>
<protein>
    <submittedName>
        <fullName evidence="2">Uncharacterized protein</fullName>
    </submittedName>
</protein>
<organism evidence="2 3">
    <name type="scientific">Zoarces viviparus</name>
    <name type="common">Viviparous eelpout</name>
    <name type="synonym">Blennius viviparus</name>
    <dbReference type="NCBI Taxonomy" id="48416"/>
    <lineage>
        <taxon>Eukaryota</taxon>
        <taxon>Metazoa</taxon>
        <taxon>Chordata</taxon>
        <taxon>Craniata</taxon>
        <taxon>Vertebrata</taxon>
        <taxon>Euteleostomi</taxon>
        <taxon>Actinopterygii</taxon>
        <taxon>Neopterygii</taxon>
        <taxon>Teleostei</taxon>
        <taxon>Neoteleostei</taxon>
        <taxon>Acanthomorphata</taxon>
        <taxon>Eupercaria</taxon>
        <taxon>Perciformes</taxon>
        <taxon>Cottioidei</taxon>
        <taxon>Zoarcales</taxon>
        <taxon>Zoarcidae</taxon>
        <taxon>Zoarcinae</taxon>
        <taxon>Zoarces</taxon>
    </lineage>
</organism>
<feature type="region of interest" description="Disordered" evidence="1">
    <location>
        <begin position="122"/>
        <end position="158"/>
    </location>
</feature>
<feature type="compositionally biased region" description="Polar residues" evidence="1">
    <location>
        <begin position="122"/>
        <end position="135"/>
    </location>
</feature>
<evidence type="ECO:0000313" key="3">
    <source>
        <dbReference type="Proteomes" id="UP001488805"/>
    </source>
</evidence>
<reference evidence="2 3" key="1">
    <citation type="journal article" date="2024" name="Genome Biol. Evol.">
        <title>Chromosome-level genome assembly of the viviparous eelpout Zoarces viviparus.</title>
        <authorList>
            <person name="Fuhrmann N."/>
            <person name="Brasseur M.V."/>
            <person name="Bakowski C.E."/>
            <person name="Podsiadlowski L."/>
            <person name="Prost S."/>
            <person name="Krehenwinkel H."/>
            <person name="Mayer C."/>
        </authorList>
    </citation>
    <scope>NUCLEOTIDE SEQUENCE [LARGE SCALE GENOMIC DNA]</scope>
    <source>
        <strain evidence="2">NO-MEL_2022_Ind0_liver</strain>
    </source>
</reference>
<keyword evidence="3" id="KW-1185">Reference proteome</keyword>
<dbReference type="AlphaFoldDB" id="A0AAW1F684"/>
<evidence type="ECO:0000256" key="1">
    <source>
        <dbReference type="SAM" id="MobiDB-lite"/>
    </source>
</evidence>
<proteinExistence type="predicted"/>
<evidence type="ECO:0000313" key="2">
    <source>
        <dbReference type="EMBL" id="KAK9530239.1"/>
    </source>
</evidence>